<organism evidence="3 4">
    <name type="scientific">Zasmidium cellare</name>
    <name type="common">Wine cellar mold</name>
    <name type="synonym">Racodium cellare</name>
    <dbReference type="NCBI Taxonomy" id="395010"/>
    <lineage>
        <taxon>Eukaryota</taxon>
        <taxon>Fungi</taxon>
        <taxon>Dikarya</taxon>
        <taxon>Ascomycota</taxon>
        <taxon>Pezizomycotina</taxon>
        <taxon>Dothideomycetes</taxon>
        <taxon>Dothideomycetidae</taxon>
        <taxon>Mycosphaerellales</taxon>
        <taxon>Mycosphaerellaceae</taxon>
        <taxon>Zasmidium</taxon>
    </lineage>
</organism>
<evidence type="ECO:0000259" key="2">
    <source>
        <dbReference type="Pfam" id="PF14330"/>
    </source>
</evidence>
<gene>
    <name evidence="3" type="ORF">PRZ48_002486</name>
</gene>
<name>A0ABR0F4Y1_ZASCE</name>
<dbReference type="Proteomes" id="UP001305779">
    <property type="component" value="Unassembled WGS sequence"/>
</dbReference>
<accession>A0ABR0F4Y1</accession>
<dbReference type="Pfam" id="PF07287">
    <property type="entry name" value="AtuA"/>
    <property type="match status" value="2"/>
</dbReference>
<sequence>MGEVQDFSILTPVAMLGYGFKSEEFWYGIEKYSPAAIIVDCGSTDGGPYKLGLNKMTCGRGSYIRDLEPLLDAAYHKKTKLLIGSVGGDGSDLHVQEFLEMVKSIADERGYNFKIATIDSGVDRNVIINRIRAGKASPCGPVPELTEEDVHSAVDVVAQMGCEPYLKALEQDPDIILGGRSYDPAPFAAFCLARGVEPGVAWHMGKIMECGGFCAIPRGRSMIATIRKDSFDLTPLSPEERCTPVSVAAHTLYEKTRPDRLPGPGGALYLDGSRYEQITEKTTRVRGARFEPTPYQVKLEGVTKLGYRTIFIGGIRDQILISQIDEFLERARKYTQGLFPELDQSEQCQLRYHIYGRNAVMGPLEPDMSVGHEIGVMGEVLAPTQELSHTIANNVRATILHLPYDGQVATAGNFASPLSPHEQEAGPVFKFSLYHLIDLEANEQVSMFPVTMHEVKASKQPRTLSTLSKEQFQTIDTGKLKPLVYKAIPSGAAPLASIARVVRSKNSGPFELTLDVMFDTEAAYQRVKKANLLTNEVIKRLYRVQDEDILTNMYFEPALGWKCTIKRPWAQGSVGERDTLGTQQHGPLLTIEVPPAASKSVPIMGASESQATNGVSVVTNGVNSHR</sequence>
<reference evidence="3 4" key="1">
    <citation type="journal article" date="2023" name="G3 (Bethesda)">
        <title>A chromosome-level genome assembly of Zasmidium syzygii isolated from banana leaves.</title>
        <authorList>
            <person name="van Westerhoven A.C."/>
            <person name="Mehrabi R."/>
            <person name="Talebi R."/>
            <person name="Steentjes M.B.F."/>
            <person name="Corcolon B."/>
            <person name="Chong P.A."/>
            <person name="Kema G.H.J."/>
            <person name="Seidl M.F."/>
        </authorList>
    </citation>
    <scope>NUCLEOTIDE SEQUENCE [LARGE SCALE GENOMIC DNA]</scope>
    <source>
        <strain evidence="3 4">P124</strain>
    </source>
</reference>
<feature type="domain" description="Acyclic terpene utilisation N-terminal" evidence="1">
    <location>
        <begin position="241"/>
        <end position="407"/>
    </location>
</feature>
<proteinExistence type="predicted"/>
<dbReference type="InterPro" id="IPR010839">
    <property type="entry name" value="AtuA_N"/>
</dbReference>
<protein>
    <submittedName>
        <fullName evidence="3">Uncharacterized protein</fullName>
    </submittedName>
</protein>
<dbReference type="InterPro" id="IPR025496">
    <property type="entry name" value="DUF4387"/>
</dbReference>
<dbReference type="Pfam" id="PF14330">
    <property type="entry name" value="DUF4387"/>
    <property type="match status" value="1"/>
</dbReference>
<comment type="caution">
    <text evidence="3">The sequence shown here is derived from an EMBL/GenBank/DDBJ whole genome shotgun (WGS) entry which is preliminary data.</text>
</comment>
<feature type="domain" description="DUF4387" evidence="2">
    <location>
        <begin position="495"/>
        <end position="592"/>
    </location>
</feature>
<evidence type="ECO:0000313" key="4">
    <source>
        <dbReference type="Proteomes" id="UP001305779"/>
    </source>
</evidence>
<evidence type="ECO:0000313" key="3">
    <source>
        <dbReference type="EMBL" id="KAK4508747.1"/>
    </source>
</evidence>
<evidence type="ECO:0000259" key="1">
    <source>
        <dbReference type="Pfam" id="PF07287"/>
    </source>
</evidence>
<dbReference type="EMBL" id="JAXOVC010000001">
    <property type="protein sequence ID" value="KAK4508747.1"/>
    <property type="molecule type" value="Genomic_DNA"/>
</dbReference>
<keyword evidence="4" id="KW-1185">Reference proteome</keyword>
<feature type="domain" description="Acyclic terpene utilisation N-terminal" evidence="1">
    <location>
        <begin position="64"/>
        <end position="214"/>
    </location>
</feature>